<dbReference type="EMBL" id="BAAANY010000011">
    <property type="protein sequence ID" value="GAA1683662.1"/>
    <property type="molecule type" value="Genomic_DNA"/>
</dbReference>
<accession>A0ABN2H8G2</accession>
<dbReference type="RefSeq" id="WP_344311396.1">
    <property type="nucleotide sequence ID" value="NZ_BAAANY010000011.1"/>
</dbReference>
<evidence type="ECO:0000256" key="1">
    <source>
        <dbReference type="SAM" id="Phobius"/>
    </source>
</evidence>
<feature type="transmembrane region" description="Helical" evidence="1">
    <location>
        <begin position="63"/>
        <end position="83"/>
    </location>
</feature>
<proteinExistence type="predicted"/>
<sequence>MTESRRRNPYFVAVLGLMGTGALAGTQLLLNGWLFLALPAVAVALLMVSWWPAARAGNTRPSLLLVTVSTGLLLATSWLVETWSGRDFYRYPLTLLAAVVLVAAWFWRDRVGRGIAAVPAVVAAMVLFLLTKGFFYGSLVQTVCPTPDTRYCGFTVAVFGPVVLNVIPWTLAGLLPLLALRLISRQWRGGTVRRPQEGL</sequence>
<feature type="transmembrane region" description="Helical" evidence="1">
    <location>
        <begin position="114"/>
        <end position="136"/>
    </location>
</feature>
<name>A0ABN2H8G2_9ACTN</name>
<feature type="transmembrane region" description="Helical" evidence="1">
    <location>
        <begin position="156"/>
        <end position="180"/>
    </location>
</feature>
<evidence type="ECO:0000313" key="3">
    <source>
        <dbReference type="Proteomes" id="UP001500618"/>
    </source>
</evidence>
<protein>
    <submittedName>
        <fullName evidence="2">Uncharacterized protein</fullName>
    </submittedName>
</protein>
<gene>
    <name evidence="2" type="ORF">GCM10009765_36120</name>
</gene>
<feature type="transmembrane region" description="Helical" evidence="1">
    <location>
        <begin position="34"/>
        <end position="51"/>
    </location>
</feature>
<feature type="transmembrane region" description="Helical" evidence="1">
    <location>
        <begin position="89"/>
        <end position="107"/>
    </location>
</feature>
<keyword evidence="3" id="KW-1185">Reference proteome</keyword>
<comment type="caution">
    <text evidence="2">The sequence shown here is derived from an EMBL/GenBank/DDBJ whole genome shotgun (WGS) entry which is preliminary data.</text>
</comment>
<keyword evidence="1" id="KW-1133">Transmembrane helix</keyword>
<organism evidence="2 3">
    <name type="scientific">Fodinicola feengrottensis</name>
    <dbReference type="NCBI Taxonomy" id="435914"/>
    <lineage>
        <taxon>Bacteria</taxon>
        <taxon>Bacillati</taxon>
        <taxon>Actinomycetota</taxon>
        <taxon>Actinomycetes</taxon>
        <taxon>Mycobacteriales</taxon>
        <taxon>Fodinicola</taxon>
    </lineage>
</organism>
<dbReference type="Proteomes" id="UP001500618">
    <property type="component" value="Unassembled WGS sequence"/>
</dbReference>
<keyword evidence="1" id="KW-0472">Membrane</keyword>
<reference evidence="2 3" key="1">
    <citation type="journal article" date="2019" name="Int. J. Syst. Evol. Microbiol.">
        <title>The Global Catalogue of Microorganisms (GCM) 10K type strain sequencing project: providing services to taxonomists for standard genome sequencing and annotation.</title>
        <authorList>
            <consortium name="The Broad Institute Genomics Platform"/>
            <consortium name="The Broad Institute Genome Sequencing Center for Infectious Disease"/>
            <person name="Wu L."/>
            <person name="Ma J."/>
        </authorList>
    </citation>
    <scope>NUCLEOTIDE SEQUENCE [LARGE SCALE GENOMIC DNA]</scope>
    <source>
        <strain evidence="2 3">JCM 14718</strain>
    </source>
</reference>
<evidence type="ECO:0000313" key="2">
    <source>
        <dbReference type="EMBL" id="GAA1683662.1"/>
    </source>
</evidence>
<keyword evidence="1" id="KW-0812">Transmembrane</keyword>